<evidence type="ECO:0008006" key="3">
    <source>
        <dbReference type="Google" id="ProtNLM"/>
    </source>
</evidence>
<accession>A0A8S1MW02</accession>
<dbReference type="AlphaFoldDB" id="A0A8S1MW02"/>
<name>A0A8S1MW02_PARPR</name>
<protein>
    <recommendedName>
        <fullName evidence="3">Myb-like domain-containing protein</fullName>
    </recommendedName>
</protein>
<gene>
    <name evidence="1" type="ORF">PPRIM_AZ9-3.1.T0650011</name>
</gene>
<reference evidence="1" key="1">
    <citation type="submission" date="2021-01" db="EMBL/GenBank/DDBJ databases">
        <authorList>
            <consortium name="Genoscope - CEA"/>
            <person name="William W."/>
        </authorList>
    </citation>
    <scope>NUCLEOTIDE SEQUENCE</scope>
</reference>
<evidence type="ECO:0000313" key="1">
    <source>
        <dbReference type="EMBL" id="CAD8081025.1"/>
    </source>
</evidence>
<proteinExistence type="predicted"/>
<comment type="caution">
    <text evidence="1">The sequence shown here is derived from an EMBL/GenBank/DDBJ whole genome shotgun (WGS) entry which is preliminary data.</text>
</comment>
<evidence type="ECO:0000313" key="2">
    <source>
        <dbReference type="Proteomes" id="UP000688137"/>
    </source>
</evidence>
<dbReference type="Proteomes" id="UP000688137">
    <property type="component" value="Unassembled WGS sequence"/>
</dbReference>
<sequence length="114" mass="13867">MNCKVYKQMNLVQRQKLLKQDGIGNKIITEKRNQNLWNQQIEIAQYVPNKNPNQCGKRWKRIYGHRNRTNQSWKPEEDQKLIKIIFTQTKWRSRLSTILTDSQLYINIYNNFLQ</sequence>
<dbReference type="Pfam" id="PF13921">
    <property type="entry name" value="Myb_DNA-bind_6"/>
    <property type="match status" value="1"/>
</dbReference>
<dbReference type="EMBL" id="CAJJDM010000067">
    <property type="protein sequence ID" value="CAD8081025.1"/>
    <property type="molecule type" value="Genomic_DNA"/>
</dbReference>
<organism evidence="1 2">
    <name type="scientific">Paramecium primaurelia</name>
    <dbReference type="NCBI Taxonomy" id="5886"/>
    <lineage>
        <taxon>Eukaryota</taxon>
        <taxon>Sar</taxon>
        <taxon>Alveolata</taxon>
        <taxon>Ciliophora</taxon>
        <taxon>Intramacronucleata</taxon>
        <taxon>Oligohymenophorea</taxon>
        <taxon>Peniculida</taxon>
        <taxon>Parameciidae</taxon>
        <taxon>Paramecium</taxon>
    </lineage>
</organism>
<keyword evidence="2" id="KW-1185">Reference proteome</keyword>